<dbReference type="Gene3D" id="3.40.50.2300">
    <property type="match status" value="1"/>
</dbReference>
<sequence>MSKVDKILVYLADDDFDDRELFVDALSELPLSTEILQFSNGIELMDCLFTNKTLPHIIFLDLFMPYMDGFDCLLDIRNFTKFKNIKIVVYSSVFQEREVRQLREDGANGYIQKPNSYIVLKNLIYKAIHSLSSQPNESSHFEILI</sequence>
<feature type="modified residue" description="4-aspartylphosphate" evidence="1">
    <location>
        <position position="61"/>
    </location>
</feature>
<evidence type="ECO:0000313" key="3">
    <source>
        <dbReference type="EMBL" id="AYN67574.1"/>
    </source>
</evidence>
<dbReference type="KEGG" id="emar:D1013_09455"/>
<dbReference type="GO" id="GO:0000160">
    <property type="term" value="P:phosphorelay signal transduction system"/>
    <property type="evidence" value="ECO:0007669"/>
    <property type="project" value="InterPro"/>
</dbReference>
<dbReference type="OrthoDB" id="7631574at2"/>
<dbReference type="Proteomes" id="UP000276309">
    <property type="component" value="Chromosome"/>
</dbReference>
<evidence type="ECO:0000313" key="4">
    <source>
        <dbReference type="Proteomes" id="UP000276309"/>
    </source>
</evidence>
<dbReference type="InterPro" id="IPR052893">
    <property type="entry name" value="TCS_response_regulator"/>
</dbReference>
<evidence type="ECO:0000256" key="1">
    <source>
        <dbReference type="PROSITE-ProRule" id="PRU00169"/>
    </source>
</evidence>
<keyword evidence="4" id="KW-1185">Reference proteome</keyword>
<reference evidence="3 4" key="1">
    <citation type="submission" date="2018-08" db="EMBL/GenBank/DDBJ databases">
        <title>The reduced genetic potential of extracellular carbohydrate catabolism in Euzebyella marina RN62, a Flavobacteriia bacterium isolated from the hadal water.</title>
        <authorList>
            <person name="Xue C."/>
        </authorList>
    </citation>
    <scope>NUCLEOTIDE SEQUENCE [LARGE SCALE GENOMIC DNA]</scope>
    <source>
        <strain evidence="3 4">RN62</strain>
    </source>
</reference>
<gene>
    <name evidence="3" type="ORF">D1013_09455</name>
</gene>
<dbReference type="SMART" id="SM00448">
    <property type="entry name" value="REC"/>
    <property type="match status" value="1"/>
</dbReference>
<dbReference type="PANTHER" id="PTHR44520">
    <property type="entry name" value="RESPONSE REGULATOR RCP1-RELATED"/>
    <property type="match status" value="1"/>
</dbReference>
<dbReference type="InterPro" id="IPR001789">
    <property type="entry name" value="Sig_transdc_resp-reg_receiver"/>
</dbReference>
<name>A0A3G2L5M7_9FLAO</name>
<protein>
    <submittedName>
        <fullName evidence="3">Response regulator</fullName>
    </submittedName>
</protein>
<dbReference type="Pfam" id="PF00072">
    <property type="entry name" value="Response_reg"/>
    <property type="match status" value="1"/>
</dbReference>
<organism evidence="3 4">
    <name type="scientific">Euzebyella marina</name>
    <dbReference type="NCBI Taxonomy" id="1761453"/>
    <lineage>
        <taxon>Bacteria</taxon>
        <taxon>Pseudomonadati</taxon>
        <taxon>Bacteroidota</taxon>
        <taxon>Flavobacteriia</taxon>
        <taxon>Flavobacteriales</taxon>
        <taxon>Flavobacteriaceae</taxon>
        <taxon>Euzebyella</taxon>
    </lineage>
</organism>
<dbReference type="SUPFAM" id="SSF52172">
    <property type="entry name" value="CheY-like"/>
    <property type="match status" value="1"/>
</dbReference>
<dbReference type="EMBL" id="CP032050">
    <property type="protein sequence ID" value="AYN67574.1"/>
    <property type="molecule type" value="Genomic_DNA"/>
</dbReference>
<evidence type="ECO:0000259" key="2">
    <source>
        <dbReference type="PROSITE" id="PS50110"/>
    </source>
</evidence>
<accession>A0A3G2L5M7</accession>
<dbReference type="InterPro" id="IPR011006">
    <property type="entry name" value="CheY-like_superfamily"/>
</dbReference>
<dbReference type="AlphaFoldDB" id="A0A3G2L5M7"/>
<keyword evidence="1" id="KW-0597">Phosphoprotein</keyword>
<dbReference type="PROSITE" id="PS50110">
    <property type="entry name" value="RESPONSE_REGULATORY"/>
    <property type="match status" value="1"/>
</dbReference>
<proteinExistence type="predicted"/>
<feature type="domain" description="Response regulatory" evidence="2">
    <location>
        <begin position="8"/>
        <end position="128"/>
    </location>
</feature>